<keyword evidence="3 6" id="KW-0694">RNA-binding</keyword>
<feature type="region of interest" description="Disordered" evidence="7">
    <location>
        <begin position="379"/>
        <end position="405"/>
    </location>
</feature>
<feature type="compositionally biased region" description="Basic and acidic residues" evidence="7">
    <location>
        <begin position="194"/>
        <end position="203"/>
    </location>
</feature>
<organism evidence="9 10">
    <name type="scientific">Zalerion maritima</name>
    <dbReference type="NCBI Taxonomy" id="339359"/>
    <lineage>
        <taxon>Eukaryota</taxon>
        <taxon>Fungi</taxon>
        <taxon>Dikarya</taxon>
        <taxon>Ascomycota</taxon>
        <taxon>Pezizomycotina</taxon>
        <taxon>Sordariomycetes</taxon>
        <taxon>Lulworthiomycetidae</taxon>
        <taxon>Lulworthiales</taxon>
        <taxon>Lulworthiaceae</taxon>
        <taxon>Zalerion</taxon>
    </lineage>
</organism>
<name>A0AAD5S049_9PEZI</name>
<feature type="region of interest" description="Disordered" evidence="7">
    <location>
        <begin position="55"/>
        <end position="81"/>
    </location>
</feature>
<dbReference type="GO" id="GO:0042274">
    <property type="term" value="P:ribosomal small subunit biogenesis"/>
    <property type="evidence" value="ECO:0007669"/>
    <property type="project" value="TreeGrafter"/>
</dbReference>
<dbReference type="Gene3D" id="3.10.290.10">
    <property type="entry name" value="RNA-binding S4 domain"/>
    <property type="match status" value="1"/>
</dbReference>
<dbReference type="EMBL" id="JAKWBI020000001">
    <property type="protein sequence ID" value="KAJ2907361.1"/>
    <property type="molecule type" value="Genomic_DNA"/>
</dbReference>
<dbReference type="SUPFAM" id="SSF55174">
    <property type="entry name" value="Alpha-L RNA-binding motif"/>
    <property type="match status" value="1"/>
</dbReference>
<dbReference type="PROSITE" id="PS00632">
    <property type="entry name" value="RIBOSOMAL_S4"/>
    <property type="match status" value="1"/>
</dbReference>
<dbReference type="PANTHER" id="PTHR11831">
    <property type="entry name" value="30S 40S RIBOSOMAL PROTEIN"/>
    <property type="match status" value="1"/>
</dbReference>
<dbReference type="InterPro" id="IPR036986">
    <property type="entry name" value="S4_RNA-bd_sf"/>
</dbReference>
<evidence type="ECO:0000256" key="1">
    <source>
        <dbReference type="ARBA" id="ARBA00007465"/>
    </source>
</evidence>
<keyword evidence="4" id="KW-0689">Ribosomal protein</keyword>
<dbReference type="Proteomes" id="UP001201980">
    <property type="component" value="Unassembled WGS sequence"/>
</dbReference>
<dbReference type="Pfam" id="PF01479">
    <property type="entry name" value="S4"/>
    <property type="match status" value="1"/>
</dbReference>
<evidence type="ECO:0000256" key="7">
    <source>
        <dbReference type="SAM" id="MobiDB-lite"/>
    </source>
</evidence>
<evidence type="ECO:0000256" key="4">
    <source>
        <dbReference type="ARBA" id="ARBA00022980"/>
    </source>
</evidence>
<dbReference type="PROSITE" id="PS50889">
    <property type="entry name" value="S4"/>
    <property type="match status" value="1"/>
</dbReference>
<accession>A0AAD5S049</accession>
<dbReference type="GO" id="GO:0019843">
    <property type="term" value="F:rRNA binding"/>
    <property type="evidence" value="ECO:0007669"/>
    <property type="project" value="UniProtKB-KW"/>
</dbReference>
<dbReference type="GO" id="GO:0003735">
    <property type="term" value="F:structural constituent of ribosome"/>
    <property type="evidence" value="ECO:0007669"/>
    <property type="project" value="TreeGrafter"/>
</dbReference>
<evidence type="ECO:0000256" key="2">
    <source>
        <dbReference type="ARBA" id="ARBA00022730"/>
    </source>
</evidence>
<feature type="compositionally biased region" description="Basic and acidic residues" evidence="7">
    <location>
        <begin position="380"/>
        <end position="390"/>
    </location>
</feature>
<evidence type="ECO:0000313" key="9">
    <source>
        <dbReference type="EMBL" id="KAJ2907361.1"/>
    </source>
</evidence>
<comment type="caution">
    <text evidence="9">The sequence shown here is derived from an EMBL/GenBank/DDBJ whole genome shotgun (WGS) entry which is preliminary data.</text>
</comment>
<keyword evidence="2 6" id="KW-0699">rRNA-binding</keyword>
<comment type="similarity">
    <text evidence="1">Belongs to the universal ribosomal protein uS4 family.</text>
</comment>
<dbReference type="InterPro" id="IPR022801">
    <property type="entry name" value="Ribosomal_uS4"/>
</dbReference>
<evidence type="ECO:0000256" key="6">
    <source>
        <dbReference type="PROSITE-ProRule" id="PRU00182"/>
    </source>
</evidence>
<dbReference type="InterPro" id="IPR018079">
    <property type="entry name" value="Ribosomal_uS4_CS"/>
</dbReference>
<gene>
    <name evidence="9" type="ORF">MKZ38_003218</name>
</gene>
<keyword evidence="10" id="KW-1185">Reference proteome</keyword>
<dbReference type="CDD" id="cd00165">
    <property type="entry name" value="S4"/>
    <property type="match status" value="1"/>
</dbReference>
<protein>
    <recommendedName>
        <fullName evidence="8">RNA-binding S4 domain-containing protein</fullName>
    </recommendedName>
</protein>
<evidence type="ECO:0000313" key="10">
    <source>
        <dbReference type="Proteomes" id="UP001201980"/>
    </source>
</evidence>
<feature type="region of interest" description="Disordered" evidence="7">
    <location>
        <begin position="347"/>
        <end position="367"/>
    </location>
</feature>
<evidence type="ECO:0000259" key="8">
    <source>
        <dbReference type="SMART" id="SM00363"/>
    </source>
</evidence>
<dbReference type="InterPro" id="IPR002942">
    <property type="entry name" value="S4_RNA-bd"/>
</dbReference>
<evidence type="ECO:0000256" key="3">
    <source>
        <dbReference type="ARBA" id="ARBA00022884"/>
    </source>
</evidence>
<feature type="domain" description="RNA-binding S4" evidence="8">
    <location>
        <begin position="118"/>
        <end position="176"/>
    </location>
</feature>
<dbReference type="PANTHER" id="PTHR11831:SF4">
    <property type="entry name" value="SMALL RIBOSOMAL SUBUNIT PROTEIN US4M"/>
    <property type="match status" value="1"/>
</dbReference>
<keyword evidence="5" id="KW-0687">Ribonucleoprotein</keyword>
<dbReference type="GO" id="GO:0005763">
    <property type="term" value="C:mitochondrial small ribosomal subunit"/>
    <property type="evidence" value="ECO:0007669"/>
    <property type="project" value="TreeGrafter"/>
</dbReference>
<dbReference type="AlphaFoldDB" id="A0AAD5S049"/>
<feature type="region of interest" description="Disordered" evidence="7">
    <location>
        <begin position="191"/>
        <end position="227"/>
    </location>
</feature>
<dbReference type="SMART" id="SM00363">
    <property type="entry name" value="S4"/>
    <property type="match status" value="1"/>
</dbReference>
<evidence type="ECO:0000256" key="5">
    <source>
        <dbReference type="ARBA" id="ARBA00023274"/>
    </source>
</evidence>
<reference evidence="9" key="1">
    <citation type="submission" date="2022-07" db="EMBL/GenBank/DDBJ databases">
        <title>Draft genome sequence of Zalerion maritima ATCC 34329, a (micro)plastics degrading marine fungus.</title>
        <authorList>
            <person name="Paco A."/>
            <person name="Goncalves M.F.M."/>
            <person name="Rocha-Santos T.A.P."/>
            <person name="Alves A."/>
        </authorList>
    </citation>
    <scope>NUCLEOTIDE SEQUENCE</scope>
    <source>
        <strain evidence="9">ATCC 34329</strain>
    </source>
</reference>
<proteinExistence type="inferred from homology"/>
<sequence>MQNTHIQPALDTFFQQKWKAKAMTRAYHGEHVSEHRWARLFTRKLQSVVPMNPQYMAANDGSKESQGRGSGRQMKTPAKLGGEKRHLLEEGVDMLTGLGNPSRGYTPYMNMTFAPLERRLDTAIFRAMFASSARQARSFVIQGHVKVNGIKVDKPAYMLNPGDMFQVDPELVMYATGVQKGQGLNPPLLNAATLKERSSKRQTTDTSDMNADRPRPSAYRPGDEPPDIEAIRASQRTGAKHERLAEEAAALEVEVENMGPEDRAKVEQQRLKNLIASAKDLLGSHKDEMNAAKKRRVRAWRDNAKVLLSKTQRAARQGGLTDKDIMEELTSFVGNLSVEDVKGGAIAEAGKPKPTETAAAASGPSLSADQQKMIAEMLVEEEKSSAKRETSAQSPEDSNADEKPAAKKFSWLKSKAPKLDKPYQQPWSPRPFMAAFAVIPRYLEVNPNICAAVYLRHPVARPGSAEVPTPFPEFVNALSFNYYLRRR</sequence>